<reference evidence="2" key="2">
    <citation type="submission" date="2025-08" db="UniProtKB">
        <authorList>
            <consortium name="RefSeq"/>
        </authorList>
    </citation>
    <scope>IDENTIFICATION</scope>
    <source>
        <tissue evidence="2">Leaf</tissue>
    </source>
</reference>
<keyword evidence="1" id="KW-1185">Reference proteome</keyword>
<evidence type="ECO:0000313" key="1">
    <source>
        <dbReference type="Proteomes" id="UP000790787"/>
    </source>
</evidence>
<organism evidence="1 2">
    <name type="scientific">Nicotiana tabacum</name>
    <name type="common">Common tobacco</name>
    <dbReference type="NCBI Taxonomy" id="4097"/>
    <lineage>
        <taxon>Eukaryota</taxon>
        <taxon>Viridiplantae</taxon>
        <taxon>Streptophyta</taxon>
        <taxon>Embryophyta</taxon>
        <taxon>Tracheophyta</taxon>
        <taxon>Spermatophyta</taxon>
        <taxon>Magnoliopsida</taxon>
        <taxon>eudicotyledons</taxon>
        <taxon>Gunneridae</taxon>
        <taxon>Pentapetalae</taxon>
        <taxon>asterids</taxon>
        <taxon>lamiids</taxon>
        <taxon>Solanales</taxon>
        <taxon>Solanaceae</taxon>
        <taxon>Nicotianoideae</taxon>
        <taxon>Nicotianeae</taxon>
        <taxon>Nicotiana</taxon>
    </lineage>
</organism>
<sequence>MTLNNDSAEHSGVSTTSVLDPFHPLYLHPSDTPGTVLVYVPFAGIGFGDWKEGMLISLSTKNKVQLIDGSIIQLTTYYPLYPHCLQQFISSISQGSYDIATYYTKLKGYWDEIYTISLGRPCTCGAMHEFSEAPKLIQFLSGLNKIYSIVKSNILMMSLVPSVEKAYSILIGDEKQREINSGSYLFSSDSTSFIAYSNSNSGPNQPNTTRNFTQRVNFEPMKTTLSCKYCKKPGHTVGKCYKIHGFPQDFKFNKGKRSVACVQIDLTD</sequence>
<dbReference type="RefSeq" id="XP_075111548.1">
    <property type="nucleotide sequence ID" value="XM_075255447.1"/>
</dbReference>
<accession>A0AC58UPX3</accession>
<evidence type="ECO:0000313" key="2">
    <source>
        <dbReference type="RefSeq" id="XP_075111548.1"/>
    </source>
</evidence>
<protein>
    <submittedName>
        <fullName evidence="2">Uncharacterized protein LOC142181845</fullName>
    </submittedName>
</protein>
<dbReference type="Proteomes" id="UP000790787">
    <property type="component" value="Chromosome 6"/>
</dbReference>
<name>A0AC58UPX3_TOBAC</name>
<proteinExistence type="predicted"/>
<gene>
    <name evidence="2" type="primary">LOC142181845</name>
</gene>
<reference evidence="1" key="1">
    <citation type="journal article" date="2014" name="Nat. Commun.">
        <title>The tobacco genome sequence and its comparison with those of tomato and potato.</title>
        <authorList>
            <person name="Sierro N."/>
            <person name="Battey J.N."/>
            <person name="Ouadi S."/>
            <person name="Bakaher N."/>
            <person name="Bovet L."/>
            <person name="Willig A."/>
            <person name="Goepfert S."/>
            <person name="Peitsch M.C."/>
            <person name="Ivanov N.V."/>
        </authorList>
    </citation>
    <scope>NUCLEOTIDE SEQUENCE [LARGE SCALE GENOMIC DNA]</scope>
</reference>